<evidence type="ECO:0000256" key="1">
    <source>
        <dbReference type="ARBA" id="ARBA00022598"/>
    </source>
</evidence>
<accession>A0A1C3RFZ5</accession>
<dbReference type="Gene3D" id="3.40.50.620">
    <property type="entry name" value="HUPs"/>
    <property type="match status" value="1"/>
</dbReference>
<dbReference type="Pfam" id="PF02540">
    <property type="entry name" value="NAD_synthase"/>
    <property type="match status" value="1"/>
</dbReference>
<dbReference type="STRING" id="1867952.MTBPR1_20071"/>
<keyword evidence="1" id="KW-0436">Ligase</keyword>
<proteinExistence type="predicted"/>
<evidence type="ECO:0000313" key="4">
    <source>
        <dbReference type="Proteomes" id="UP000231658"/>
    </source>
</evidence>
<dbReference type="EMBL" id="FLYE01000012">
    <property type="protein sequence ID" value="SCA56223.1"/>
    <property type="molecule type" value="Genomic_DNA"/>
</dbReference>
<gene>
    <name evidence="3" type="ORF">MTBPR1_20071</name>
</gene>
<dbReference type="SUPFAM" id="SSF52402">
    <property type="entry name" value="Adenine nucleotide alpha hydrolases-like"/>
    <property type="match status" value="1"/>
</dbReference>
<sequence>MKPFFKEYETCPRCVMDSTAVAITFFDDGCSYCRAYDREMKSLPKFQVDAQQRLEIEVDKIRQAGKGKKYDCVIGLSGGVDSTYVAWLVKKQFNLRVLAVHLDNGWNDELAVHNIEKIIRALDLDLVTSVLKWREFKSIQLAFLKAGVPDCEVPTDHAIQATLMQVARKYDVPTIIKGSNRETEGIMAHNWSQGHTDWKYIGNIARRYGQEAVRTYPHTTYFEYVRNKFFPSVSMFKILSYVPFNKKEIEAFIEQEMGWEAYGGKHYESVYTKFFQGYWLPHKFGFDKRKGHLSSLICAGQISRTEALEVLKTPPIAQDEVEELFEYVAEKLGVSIEGLREIEQQAPKTFADFPSRYNCWEYHMLRAIHRVTLKPLLKIFGKTIDPV</sequence>
<keyword evidence="4" id="KW-1185">Reference proteome</keyword>
<dbReference type="InterPro" id="IPR020022">
    <property type="entry name" value="N-acetyl_sugar_amidoTrfase"/>
</dbReference>
<dbReference type="NCBIfam" id="TIGR03573">
    <property type="entry name" value="WbuX"/>
    <property type="match status" value="1"/>
</dbReference>
<dbReference type="GO" id="GO:0016740">
    <property type="term" value="F:transferase activity"/>
    <property type="evidence" value="ECO:0007669"/>
    <property type="project" value="UniProtKB-KW"/>
</dbReference>
<protein>
    <submittedName>
        <fullName evidence="3">N-acetyl sugar amidotransferase</fullName>
    </submittedName>
</protein>
<dbReference type="InterPro" id="IPR014729">
    <property type="entry name" value="Rossmann-like_a/b/a_fold"/>
</dbReference>
<dbReference type="RefSeq" id="WP_083222958.1">
    <property type="nucleotide sequence ID" value="NZ_FLYE01000012.1"/>
</dbReference>
<keyword evidence="3" id="KW-0808">Transferase</keyword>
<dbReference type="InterPro" id="IPR022310">
    <property type="entry name" value="NAD/GMP_synthase"/>
</dbReference>
<evidence type="ECO:0000313" key="3">
    <source>
        <dbReference type="EMBL" id="SCA56223.1"/>
    </source>
</evidence>
<evidence type="ECO:0000259" key="2">
    <source>
        <dbReference type="Pfam" id="PF02540"/>
    </source>
</evidence>
<dbReference type="GO" id="GO:0016874">
    <property type="term" value="F:ligase activity"/>
    <property type="evidence" value="ECO:0007669"/>
    <property type="project" value="UniProtKB-KW"/>
</dbReference>
<reference evidence="3 4" key="1">
    <citation type="submission" date="2016-07" db="EMBL/GenBank/DDBJ databases">
        <authorList>
            <person name="Lefevre C.T."/>
        </authorList>
    </citation>
    <scope>NUCLEOTIDE SEQUENCE [LARGE SCALE GENOMIC DNA]</scope>
    <source>
        <strain evidence="3">PR1</strain>
    </source>
</reference>
<feature type="domain" description="NAD/GMP synthase" evidence="2">
    <location>
        <begin position="70"/>
        <end position="128"/>
    </location>
</feature>
<organism evidence="3 4">
    <name type="scientific">Candidatus Terasakiella magnetica</name>
    <dbReference type="NCBI Taxonomy" id="1867952"/>
    <lineage>
        <taxon>Bacteria</taxon>
        <taxon>Pseudomonadati</taxon>
        <taxon>Pseudomonadota</taxon>
        <taxon>Alphaproteobacteria</taxon>
        <taxon>Rhodospirillales</taxon>
        <taxon>Terasakiellaceae</taxon>
        <taxon>Terasakiella</taxon>
    </lineage>
</organism>
<dbReference type="OrthoDB" id="9765475at2"/>
<dbReference type="GO" id="GO:0006163">
    <property type="term" value="P:purine nucleotide metabolic process"/>
    <property type="evidence" value="ECO:0007669"/>
    <property type="project" value="UniProtKB-ARBA"/>
</dbReference>
<dbReference type="AlphaFoldDB" id="A0A1C3RFZ5"/>
<dbReference type="Proteomes" id="UP000231658">
    <property type="component" value="Unassembled WGS sequence"/>
</dbReference>
<name>A0A1C3RFZ5_9PROT</name>